<name>A0AAV5WVR9_9BILA</name>
<evidence type="ECO:0000256" key="1">
    <source>
        <dbReference type="SAM" id="MobiDB-lite"/>
    </source>
</evidence>
<dbReference type="GO" id="GO:0005884">
    <property type="term" value="C:actin filament"/>
    <property type="evidence" value="ECO:0007669"/>
    <property type="project" value="TreeGrafter"/>
</dbReference>
<feature type="compositionally biased region" description="Gly residues" evidence="1">
    <location>
        <begin position="162"/>
        <end position="190"/>
    </location>
</feature>
<feature type="non-terminal residue" evidence="2">
    <location>
        <position position="1"/>
    </location>
</feature>
<feature type="compositionally biased region" description="Gly residues" evidence="1">
    <location>
        <begin position="353"/>
        <end position="378"/>
    </location>
</feature>
<keyword evidence="3" id="KW-1185">Reference proteome</keyword>
<dbReference type="GO" id="GO:0030041">
    <property type="term" value="P:actin filament polymerization"/>
    <property type="evidence" value="ECO:0007669"/>
    <property type="project" value="TreeGrafter"/>
</dbReference>
<feature type="region of interest" description="Disordered" evidence="1">
    <location>
        <begin position="93"/>
        <end position="394"/>
    </location>
</feature>
<proteinExistence type="predicted"/>
<protein>
    <submittedName>
        <fullName evidence="2">Uncharacterized protein</fullName>
    </submittedName>
</protein>
<feature type="compositionally biased region" description="Pro residues" evidence="1">
    <location>
        <begin position="1"/>
        <end position="12"/>
    </location>
</feature>
<reference evidence="2" key="1">
    <citation type="submission" date="2023-10" db="EMBL/GenBank/DDBJ databases">
        <title>Genome assembly of Pristionchus species.</title>
        <authorList>
            <person name="Yoshida K."/>
            <person name="Sommer R.J."/>
        </authorList>
    </citation>
    <scope>NUCLEOTIDE SEQUENCE</scope>
    <source>
        <strain evidence="2">RS5133</strain>
    </source>
</reference>
<sequence length="394" mass="39920">PPPPPPPPPPPRTYRGRVPVPPRPPPPPPVPEALLRQFAAKYAPKVLPPIYTGKNGVANLPLLLDQNGRPVPMMVDGVHEASKARSFPAVAPDAAGFVPIGGPSAQTRPSASPPGFGDSGDSGLSRTKPSGPVPDSRLFGGAPTGYDGGSGLSHTKPSGPNPFGGGEDSGLTGGGQSGLSGGGDSGGGDSGLTRTHPNEPPPESRLFGAAPPGFDASGSGTRLMSEEKKEFKKKMKKFNGVDTGYESGRDGVTNSFDGDSGMMMGGAPPPPDFDMNSFGKSGTGFGLSQGPEPTKEEPKPEPPVEEEEKPKKKKKGGKKKKTKKSKGKKKEQPQANSATFGDHIEFTPPPSQNGGGFGGGGGSFGGGGGGGGFGGGRGPSVDFSDVEKNTEQAS</sequence>
<dbReference type="InterPro" id="IPR051412">
    <property type="entry name" value="Formin_Homology_Diaphanous_sf"/>
</dbReference>
<feature type="compositionally biased region" description="Gly residues" evidence="1">
    <location>
        <begin position="142"/>
        <end position="151"/>
    </location>
</feature>
<dbReference type="AlphaFoldDB" id="A0AAV5WVR9"/>
<feature type="compositionally biased region" description="Basic and acidic residues" evidence="1">
    <location>
        <begin position="385"/>
        <end position="394"/>
    </location>
</feature>
<feature type="compositionally biased region" description="Low complexity" evidence="1">
    <location>
        <begin position="255"/>
        <end position="266"/>
    </location>
</feature>
<feature type="compositionally biased region" description="Pro residues" evidence="1">
    <location>
        <begin position="19"/>
        <end position="29"/>
    </location>
</feature>
<accession>A0AAV5WVR9</accession>
<dbReference type="EMBL" id="BTSY01000007">
    <property type="protein sequence ID" value="GMT35600.1"/>
    <property type="molecule type" value="Genomic_DNA"/>
</dbReference>
<gene>
    <name evidence="2" type="ORF">PFISCL1PPCAC_26897</name>
</gene>
<dbReference type="PANTHER" id="PTHR45691:SF6">
    <property type="entry name" value="PROTEIN DIAPHANOUS"/>
    <property type="match status" value="1"/>
</dbReference>
<feature type="compositionally biased region" description="Basic residues" evidence="1">
    <location>
        <begin position="311"/>
        <end position="329"/>
    </location>
</feature>
<dbReference type="PANTHER" id="PTHR45691">
    <property type="entry name" value="PROTEIN DIAPHANOUS"/>
    <property type="match status" value="1"/>
</dbReference>
<feature type="region of interest" description="Disordered" evidence="1">
    <location>
        <begin position="1"/>
        <end position="29"/>
    </location>
</feature>
<organism evidence="2 3">
    <name type="scientific">Pristionchus fissidentatus</name>
    <dbReference type="NCBI Taxonomy" id="1538716"/>
    <lineage>
        <taxon>Eukaryota</taxon>
        <taxon>Metazoa</taxon>
        <taxon>Ecdysozoa</taxon>
        <taxon>Nematoda</taxon>
        <taxon>Chromadorea</taxon>
        <taxon>Rhabditida</taxon>
        <taxon>Rhabditina</taxon>
        <taxon>Diplogasteromorpha</taxon>
        <taxon>Diplogasteroidea</taxon>
        <taxon>Neodiplogasteridae</taxon>
        <taxon>Pristionchus</taxon>
    </lineage>
</organism>
<evidence type="ECO:0000313" key="2">
    <source>
        <dbReference type="EMBL" id="GMT35600.1"/>
    </source>
</evidence>
<feature type="compositionally biased region" description="Basic and acidic residues" evidence="1">
    <location>
        <begin position="293"/>
        <end position="302"/>
    </location>
</feature>
<comment type="caution">
    <text evidence="2">The sequence shown here is derived from an EMBL/GenBank/DDBJ whole genome shotgun (WGS) entry which is preliminary data.</text>
</comment>
<feature type="non-terminal residue" evidence="2">
    <location>
        <position position="394"/>
    </location>
</feature>
<dbReference type="Proteomes" id="UP001432322">
    <property type="component" value="Unassembled WGS sequence"/>
</dbReference>
<evidence type="ECO:0000313" key="3">
    <source>
        <dbReference type="Proteomes" id="UP001432322"/>
    </source>
</evidence>
<feature type="compositionally biased region" description="Low complexity" evidence="1">
    <location>
        <begin position="109"/>
        <end position="123"/>
    </location>
</feature>